<dbReference type="EMBL" id="OGTW02000181">
    <property type="protein sequence ID" value="SPS13071.1"/>
    <property type="molecule type" value="Genomic_DNA"/>
</dbReference>
<organism evidence="5 6">
    <name type="scientific">Lactococcus lactis</name>
    <dbReference type="NCBI Taxonomy" id="1358"/>
    <lineage>
        <taxon>Bacteria</taxon>
        <taxon>Bacillati</taxon>
        <taxon>Bacillota</taxon>
        <taxon>Bacilli</taxon>
        <taxon>Lactobacillales</taxon>
        <taxon>Streptococcaceae</taxon>
        <taxon>Lactococcus</taxon>
    </lineage>
</organism>
<protein>
    <submittedName>
        <fullName evidence="5">Uncharacterized protein</fullName>
    </submittedName>
</protein>
<proteinExistence type="predicted"/>
<evidence type="ECO:0000256" key="1">
    <source>
        <dbReference type="SAM" id="Coils"/>
    </source>
</evidence>
<keyword evidence="3" id="KW-0472">Membrane</keyword>
<evidence type="ECO:0000313" key="6">
    <source>
        <dbReference type="Proteomes" id="UP000279235"/>
    </source>
</evidence>
<evidence type="ECO:0000313" key="5">
    <source>
        <dbReference type="EMBL" id="SPS13071.1"/>
    </source>
</evidence>
<keyword evidence="1" id="KW-0175">Coiled coil</keyword>
<keyword evidence="3" id="KW-1133">Transmembrane helix</keyword>
<dbReference type="Proteomes" id="UP000279235">
    <property type="component" value="Unassembled WGS sequence"/>
</dbReference>
<accession>A0A2X0RIW5</accession>
<evidence type="ECO:0000313" key="4">
    <source>
        <dbReference type="EMBL" id="SPB29518.1"/>
    </source>
</evidence>
<reference evidence="6" key="2">
    <citation type="submission" date="2018-05" db="EMBL/GenBank/DDBJ databases">
        <authorList>
            <person name="Duru I."/>
        </authorList>
    </citation>
    <scope>NUCLEOTIDE SEQUENCE [LARGE SCALE GENOMIC DNA]</scope>
</reference>
<reference evidence="4" key="1">
    <citation type="submission" date="2018-01" db="EMBL/GenBank/DDBJ databases">
        <authorList>
            <person name="Gaut B.S."/>
            <person name="Morton B.R."/>
            <person name="Clegg M.T."/>
            <person name="Duvall M.R."/>
        </authorList>
    </citation>
    <scope>NUCLEOTIDE SEQUENCE</scope>
    <source>
        <strain evidence="4">Lactococcus lactis</strain>
    </source>
</reference>
<feature type="coiled-coil region" evidence="1">
    <location>
        <begin position="42"/>
        <end position="72"/>
    </location>
</feature>
<dbReference type="AlphaFoldDB" id="A0A2X0RIW5"/>
<feature type="compositionally biased region" description="Polar residues" evidence="2">
    <location>
        <begin position="1"/>
        <end position="20"/>
    </location>
</feature>
<evidence type="ECO:0000256" key="2">
    <source>
        <dbReference type="SAM" id="MobiDB-lite"/>
    </source>
</evidence>
<gene>
    <name evidence="5" type="ORF">AMHIJAGA_03040</name>
</gene>
<evidence type="ECO:0000256" key="3">
    <source>
        <dbReference type="SAM" id="Phobius"/>
    </source>
</evidence>
<name>A0A2X0RIW5_9LACT</name>
<keyword evidence="3" id="KW-0812">Transmembrane</keyword>
<dbReference type="EMBL" id="OGTW01000181">
    <property type="protein sequence ID" value="SPB29518.1"/>
    <property type="molecule type" value="Genomic_DNA"/>
</dbReference>
<sequence length="101" mass="11701">MGKNKMSISSVSATQPTSPFVNVVNDPKNPKEELYMSEYVRKEDYEKVKESLNDQAIELKLVKQDLSNEKERFERFISNLKWFAAGIAFPLLIQFLLSLKK</sequence>
<feature type="transmembrane region" description="Helical" evidence="3">
    <location>
        <begin position="80"/>
        <end position="99"/>
    </location>
</feature>
<reference evidence="5" key="3">
    <citation type="submission" date="2018-05" db="EMBL/GenBank/DDBJ databases">
        <authorList>
            <person name="Lanie J.A."/>
            <person name="Ng W.-L."/>
            <person name="Kazmierczak K.M."/>
            <person name="Andrzejewski T.M."/>
            <person name="Davidsen T.M."/>
            <person name="Wayne K.J."/>
            <person name="Tettelin H."/>
            <person name="Glass J.I."/>
            <person name="Rusch D."/>
            <person name="Podicherti R."/>
            <person name="Tsui H.-C.T."/>
            <person name="Winkler M.E."/>
        </authorList>
    </citation>
    <scope>NUCLEOTIDE SEQUENCE</scope>
    <source>
        <strain evidence="5">Lactococcus lactis</strain>
    </source>
</reference>
<dbReference type="RefSeq" id="WP_098407757.1">
    <property type="nucleotide sequence ID" value="NZ_JAJAPA010000064.1"/>
</dbReference>
<feature type="region of interest" description="Disordered" evidence="2">
    <location>
        <begin position="1"/>
        <end position="25"/>
    </location>
</feature>